<keyword evidence="2" id="KW-1185">Reference proteome</keyword>
<evidence type="ECO:0000313" key="1">
    <source>
        <dbReference type="EMBL" id="MDX6190664.1"/>
    </source>
</evidence>
<evidence type="ECO:0000313" key="2">
    <source>
        <dbReference type="Proteomes" id="UP001273350"/>
    </source>
</evidence>
<name>A0ABU4RDK8_9FLAO</name>
<protein>
    <submittedName>
        <fullName evidence="1">Uncharacterized protein</fullName>
    </submittedName>
</protein>
<accession>A0ABU4RDK8</accession>
<proteinExistence type="predicted"/>
<organism evidence="1 2">
    <name type="scientific">Flavobacterium cupriresistens</name>
    <dbReference type="NCBI Taxonomy" id="2893885"/>
    <lineage>
        <taxon>Bacteria</taxon>
        <taxon>Pseudomonadati</taxon>
        <taxon>Bacteroidota</taxon>
        <taxon>Flavobacteriia</taxon>
        <taxon>Flavobacteriales</taxon>
        <taxon>Flavobacteriaceae</taxon>
        <taxon>Flavobacterium</taxon>
    </lineage>
</organism>
<gene>
    <name evidence="1" type="ORF">SGQ83_14985</name>
</gene>
<dbReference type="Proteomes" id="UP001273350">
    <property type="component" value="Unassembled WGS sequence"/>
</dbReference>
<dbReference type="EMBL" id="JAWXVI010000008">
    <property type="protein sequence ID" value="MDX6190664.1"/>
    <property type="molecule type" value="Genomic_DNA"/>
</dbReference>
<comment type="caution">
    <text evidence="1">The sequence shown here is derived from an EMBL/GenBank/DDBJ whole genome shotgun (WGS) entry which is preliminary data.</text>
</comment>
<dbReference type="RefSeq" id="WP_230004517.1">
    <property type="nucleotide sequence ID" value="NZ_CP087134.1"/>
</dbReference>
<reference evidence="1 2" key="1">
    <citation type="submission" date="2023-11" db="EMBL/GenBank/DDBJ databases">
        <title>Unpublished Manusciprt.</title>
        <authorList>
            <person name="Saticioglu I.B."/>
            <person name="Ay H."/>
            <person name="Ajmi N."/>
            <person name="Altun S."/>
            <person name="Duman M."/>
        </authorList>
    </citation>
    <scope>NUCLEOTIDE SEQUENCE [LARGE SCALE GENOMIC DNA]</scope>
    <source>
        <strain evidence="1 2">Fl-318</strain>
    </source>
</reference>
<sequence>MLLYKLYGLSEGYELENQFCQDMAWGGLEETAVCLKWKEKEFPIPLTSGYMV</sequence>